<keyword evidence="4" id="KW-1185">Reference proteome</keyword>
<protein>
    <recommendedName>
        <fullName evidence="5">Lipoprotein</fullName>
    </recommendedName>
</protein>
<evidence type="ECO:0000256" key="2">
    <source>
        <dbReference type="SAM" id="SignalP"/>
    </source>
</evidence>
<proteinExistence type="predicted"/>
<feature type="chain" id="PRO_5023019442" description="Lipoprotein" evidence="2">
    <location>
        <begin position="27"/>
        <end position="178"/>
    </location>
</feature>
<dbReference type="PROSITE" id="PS51257">
    <property type="entry name" value="PROKAR_LIPOPROTEIN"/>
    <property type="match status" value="1"/>
</dbReference>
<evidence type="ECO:0000313" key="3">
    <source>
        <dbReference type="EMBL" id="TWV29445.1"/>
    </source>
</evidence>
<gene>
    <name evidence="3" type="ORF">FRZ03_38175</name>
</gene>
<sequence>MLKNRTSAVALLASTALITLTGCSMTSSTESDDVPSAGTSTSREAADRTESVSSRLYDLIGVKGKASDSGPGVQECSGKDRDTYFRIFHKWSFYPASASDLDTAMRHLRDGMPEHGWKIVEYGPDTSRNKNLTLVADNDEQKVGVHITQMKKRNPPKLSLMVVSGCYRVPEGQKVEHF</sequence>
<feature type="signal peptide" evidence="2">
    <location>
        <begin position="1"/>
        <end position="26"/>
    </location>
</feature>
<feature type="region of interest" description="Disordered" evidence="1">
    <location>
        <begin position="25"/>
        <end position="52"/>
    </location>
</feature>
<comment type="caution">
    <text evidence="3">The sequence shown here is derived from an EMBL/GenBank/DDBJ whole genome shotgun (WGS) entry which is preliminary data.</text>
</comment>
<keyword evidence="2" id="KW-0732">Signal</keyword>
<dbReference type="EMBL" id="VOGW01000204">
    <property type="protein sequence ID" value="TWV29445.1"/>
    <property type="molecule type" value="Genomic_DNA"/>
</dbReference>
<organism evidence="3 4">
    <name type="scientific">Streptomyces misionensis</name>
    <dbReference type="NCBI Taxonomy" id="67331"/>
    <lineage>
        <taxon>Bacteria</taxon>
        <taxon>Bacillati</taxon>
        <taxon>Actinomycetota</taxon>
        <taxon>Actinomycetes</taxon>
        <taxon>Kitasatosporales</taxon>
        <taxon>Streptomycetaceae</taxon>
        <taxon>Streptomyces</taxon>
    </lineage>
</organism>
<reference evidence="3" key="1">
    <citation type="journal article" date="2019" name="Microbiol. Resour. Announc.">
        <title>Draft Genomic Sequences of Streptomyces misionensis and Streptomyces albidoflavus, bacteria applied for phytopathogen biocontrol.</title>
        <authorList>
            <person name="Pylro V."/>
            <person name="Dias A."/>
            <person name="Andreote F."/>
            <person name="Varani A."/>
            <person name="Andreote C."/>
            <person name="Bernardo E."/>
            <person name="Martins T."/>
        </authorList>
    </citation>
    <scope>NUCLEOTIDE SEQUENCE [LARGE SCALE GENOMIC DNA]</scope>
    <source>
        <strain evidence="3">66</strain>
    </source>
</reference>
<evidence type="ECO:0000256" key="1">
    <source>
        <dbReference type="SAM" id="MobiDB-lite"/>
    </source>
</evidence>
<accession>A0A5C6IM43</accession>
<evidence type="ECO:0008006" key="5">
    <source>
        <dbReference type="Google" id="ProtNLM"/>
    </source>
</evidence>
<evidence type="ECO:0000313" key="4">
    <source>
        <dbReference type="Proteomes" id="UP000320481"/>
    </source>
</evidence>
<dbReference type="Proteomes" id="UP000320481">
    <property type="component" value="Unassembled WGS sequence"/>
</dbReference>
<name>A0A5C6IM43_9ACTN</name>
<dbReference type="AlphaFoldDB" id="A0A5C6IM43"/>